<organism evidence="2 3">
    <name type="scientific">Caenorhabditis nigoni</name>
    <dbReference type="NCBI Taxonomy" id="1611254"/>
    <lineage>
        <taxon>Eukaryota</taxon>
        <taxon>Metazoa</taxon>
        <taxon>Ecdysozoa</taxon>
        <taxon>Nematoda</taxon>
        <taxon>Chromadorea</taxon>
        <taxon>Rhabditida</taxon>
        <taxon>Rhabditina</taxon>
        <taxon>Rhabditomorpha</taxon>
        <taxon>Rhabditoidea</taxon>
        <taxon>Rhabditidae</taxon>
        <taxon>Peloderinae</taxon>
        <taxon>Caenorhabditis</taxon>
    </lineage>
</organism>
<keyword evidence="3" id="KW-1185">Reference proteome</keyword>
<gene>
    <name evidence="2" type="primary">Cnig_chr_X.g26349</name>
    <name evidence="2" type="ORF">B9Z55_026349</name>
</gene>
<dbReference type="EMBL" id="PDUG01000006">
    <property type="protein sequence ID" value="PIC21560.1"/>
    <property type="molecule type" value="Genomic_DNA"/>
</dbReference>
<evidence type="ECO:0000313" key="2">
    <source>
        <dbReference type="EMBL" id="PIC21560.1"/>
    </source>
</evidence>
<accession>A0A2G5T2S4</accession>
<name>A0A2G5T2S4_9PELO</name>
<sequence length="314" mass="37158">MSLKEDMKTQSQELRLEVIGAQQAVMNMESEMEDLHDQHRQEKETMRAEFSKIQTVMVMELAQKEELILELTSKVQELETKIQNVNKDHKERMAKLQEELKKQKALLGEQRIMKAQKKNKNAQEERSLMKQTIKDLSTVLECMRRDQKWIQMLEEQLEDADKQLESEKSARKLESEEMTAKIGKLNEELQHLQEQFAQEQELRNQLNSKYIEMETAQSKSEEEKIQSKRSIQMLEEQLEYAGKLLESEKVARKLEMEAKTAEIGKLNEAYLTELNRLQEQYAQEQQLRNQLNAKLIEMEMARIQSEKDPRKRSV</sequence>
<comment type="caution">
    <text evidence="2">The sequence shown here is derived from an EMBL/GenBank/DDBJ whole genome shotgun (WGS) entry which is preliminary data.</text>
</comment>
<keyword evidence="1" id="KW-0175">Coiled coil</keyword>
<dbReference type="STRING" id="1611254.A0A2G5T2S4"/>
<dbReference type="AlphaFoldDB" id="A0A2G5T2S4"/>
<feature type="coiled-coil region" evidence="1">
    <location>
        <begin position="18"/>
        <end position="219"/>
    </location>
</feature>
<proteinExistence type="predicted"/>
<reference evidence="3" key="1">
    <citation type="submission" date="2017-10" db="EMBL/GenBank/DDBJ databases">
        <title>Rapid genome shrinkage in a self-fertile nematode reveals novel sperm competition proteins.</title>
        <authorList>
            <person name="Yin D."/>
            <person name="Schwarz E.M."/>
            <person name="Thomas C.G."/>
            <person name="Felde R.L."/>
            <person name="Korf I.F."/>
            <person name="Cutter A.D."/>
            <person name="Schartner C.M."/>
            <person name="Ralston E.J."/>
            <person name="Meyer B.J."/>
            <person name="Haag E.S."/>
        </authorList>
    </citation>
    <scope>NUCLEOTIDE SEQUENCE [LARGE SCALE GENOMIC DNA]</scope>
    <source>
        <strain evidence="3">JU1422</strain>
    </source>
</reference>
<evidence type="ECO:0000313" key="3">
    <source>
        <dbReference type="Proteomes" id="UP000230233"/>
    </source>
</evidence>
<feature type="coiled-coil region" evidence="1">
    <location>
        <begin position="267"/>
        <end position="301"/>
    </location>
</feature>
<protein>
    <submittedName>
        <fullName evidence="2">Uncharacterized protein</fullName>
    </submittedName>
</protein>
<dbReference type="Proteomes" id="UP000230233">
    <property type="component" value="Chromosome X"/>
</dbReference>
<evidence type="ECO:0000256" key="1">
    <source>
        <dbReference type="SAM" id="Coils"/>
    </source>
</evidence>